<reference evidence="2" key="1">
    <citation type="submission" date="2017-02" db="UniProtKB">
        <authorList>
            <consortium name="WormBaseParasite"/>
        </authorList>
    </citation>
    <scope>IDENTIFICATION</scope>
</reference>
<dbReference type="WBParaSite" id="ALUE_0001273801-mRNA-1">
    <property type="protein sequence ID" value="ALUE_0001273801-mRNA-1"/>
    <property type="gene ID" value="ALUE_0001273801"/>
</dbReference>
<keyword evidence="1" id="KW-1185">Reference proteome</keyword>
<accession>A0A0M3I6N5</accession>
<protein>
    <submittedName>
        <fullName evidence="2">RRM domain-containing protein</fullName>
    </submittedName>
</protein>
<evidence type="ECO:0000313" key="1">
    <source>
        <dbReference type="Proteomes" id="UP000036681"/>
    </source>
</evidence>
<evidence type="ECO:0000313" key="2">
    <source>
        <dbReference type="WBParaSite" id="ALUE_0001273801-mRNA-1"/>
    </source>
</evidence>
<sequence>MPCSQRSGSHNSDMIRDLEGGYIANKTLWTVPEKSVKMELYSSKRDFVNGFKRGTAFGEIEAVIQPNSLQSDQLKQLTLSEHRQQHLQTSKKACG</sequence>
<proteinExistence type="predicted"/>
<organism evidence="1 2">
    <name type="scientific">Ascaris lumbricoides</name>
    <name type="common">Giant roundworm</name>
    <dbReference type="NCBI Taxonomy" id="6252"/>
    <lineage>
        <taxon>Eukaryota</taxon>
        <taxon>Metazoa</taxon>
        <taxon>Ecdysozoa</taxon>
        <taxon>Nematoda</taxon>
        <taxon>Chromadorea</taxon>
        <taxon>Rhabditida</taxon>
        <taxon>Spirurina</taxon>
        <taxon>Ascaridomorpha</taxon>
        <taxon>Ascaridoidea</taxon>
        <taxon>Ascarididae</taxon>
        <taxon>Ascaris</taxon>
    </lineage>
</organism>
<name>A0A0M3I6N5_ASCLU</name>
<dbReference type="Proteomes" id="UP000036681">
    <property type="component" value="Unplaced"/>
</dbReference>
<dbReference type="AlphaFoldDB" id="A0A0M3I6N5"/>